<dbReference type="Pfam" id="PF13193">
    <property type="entry name" value="AMP-binding_C"/>
    <property type="match status" value="1"/>
</dbReference>
<dbReference type="PANTHER" id="PTHR45527">
    <property type="entry name" value="NONRIBOSOMAL PEPTIDE SYNTHETASE"/>
    <property type="match status" value="1"/>
</dbReference>
<dbReference type="InterPro" id="IPR001242">
    <property type="entry name" value="Condensation_dom"/>
</dbReference>
<dbReference type="Proteomes" id="UP000562723">
    <property type="component" value="Unassembled WGS sequence"/>
</dbReference>
<dbReference type="InterPro" id="IPR000873">
    <property type="entry name" value="AMP-dep_synth/lig_dom"/>
</dbReference>
<dbReference type="Pfam" id="PF00501">
    <property type="entry name" value="AMP-binding"/>
    <property type="match status" value="1"/>
</dbReference>
<evidence type="ECO:0000313" key="7">
    <source>
        <dbReference type="Proteomes" id="UP000562723"/>
    </source>
</evidence>
<dbReference type="FunFam" id="1.10.1200.10:FF:000005">
    <property type="entry name" value="Nonribosomal peptide synthetase 1"/>
    <property type="match status" value="1"/>
</dbReference>
<dbReference type="PROSITE" id="PS00012">
    <property type="entry name" value="PHOSPHOPANTETHEINE"/>
    <property type="match status" value="1"/>
</dbReference>
<dbReference type="PROSITE" id="PS50075">
    <property type="entry name" value="CARRIER"/>
    <property type="match status" value="1"/>
</dbReference>
<reference evidence="6 7" key="1">
    <citation type="journal article" date="2020" name="Front. Plant Sci.">
        <title>Isolation of Rhizosphere Bacteria That Improve Quality and Water Stress Tolerance in Greenhouse Ornamentals.</title>
        <authorList>
            <person name="Nordstedt N.P."/>
            <person name="Jones M.L."/>
        </authorList>
    </citation>
    <scope>NUCLEOTIDE SEQUENCE [LARGE SCALE GENOMIC DNA]</scope>
    <source>
        <strain evidence="6 7">C2F7</strain>
    </source>
</reference>
<dbReference type="FunFam" id="3.40.50.980:FF:000002">
    <property type="entry name" value="Enterobactin synthetase component F"/>
    <property type="match status" value="1"/>
</dbReference>
<dbReference type="Gene3D" id="3.30.300.30">
    <property type="match status" value="1"/>
</dbReference>
<proteinExistence type="inferred from homology"/>
<dbReference type="PROSITE" id="PS00455">
    <property type="entry name" value="AMP_BINDING"/>
    <property type="match status" value="1"/>
</dbReference>
<dbReference type="InterPro" id="IPR006162">
    <property type="entry name" value="Ppantetheine_attach_site"/>
</dbReference>
<dbReference type="Pfam" id="PF00975">
    <property type="entry name" value="Thioesterase"/>
    <property type="match status" value="1"/>
</dbReference>
<keyword evidence="3" id="KW-0596">Phosphopantetheine</keyword>
<dbReference type="GO" id="GO:0044550">
    <property type="term" value="P:secondary metabolite biosynthetic process"/>
    <property type="evidence" value="ECO:0007669"/>
    <property type="project" value="UniProtKB-ARBA"/>
</dbReference>
<dbReference type="InterPro" id="IPR020806">
    <property type="entry name" value="PKS_PP-bd"/>
</dbReference>
<dbReference type="InterPro" id="IPR001031">
    <property type="entry name" value="Thioesterase"/>
</dbReference>
<dbReference type="Pfam" id="PF00668">
    <property type="entry name" value="Condensation"/>
    <property type="match status" value="1"/>
</dbReference>
<dbReference type="FunFam" id="3.30.300.30:FF:000010">
    <property type="entry name" value="Enterobactin synthetase component F"/>
    <property type="match status" value="1"/>
</dbReference>
<dbReference type="Pfam" id="PF00550">
    <property type="entry name" value="PP-binding"/>
    <property type="match status" value="1"/>
</dbReference>
<dbReference type="InterPro" id="IPR020845">
    <property type="entry name" value="AMP-binding_CS"/>
</dbReference>
<comment type="similarity">
    <text evidence="2">Belongs to the ATP-dependent AMP-binding enzyme family.</text>
</comment>
<dbReference type="Gene3D" id="3.30.559.30">
    <property type="entry name" value="Nonribosomal peptide synthetase, condensation domain"/>
    <property type="match status" value="1"/>
</dbReference>
<gene>
    <name evidence="6" type="ORF">HNO85_23640</name>
</gene>
<evidence type="ECO:0000256" key="3">
    <source>
        <dbReference type="ARBA" id="ARBA00022450"/>
    </source>
</evidence>
<evidence type="ECO:0000313" key="6">
    <source>
        <dbReference type="EMBL" id="NUT83944.1"/>
    </source>
</evidence>
<dbReference type="CDD" id="cd19531">
    <property type="entry name" value="LCL_NRPS-like"/>
    <property type="match status" value="1"/>
</dbReference>
<dbReference type="RefSeq" id="WP_175360793.1">
    <property type="nucleotide sequence ID" value="NZ_JABFMS010000065.1"/>
</dbReference>
<dbReference type="InterPro" id="IPR009081">
    <property type="entry name" value="PP-bd_ACP"/>
</dbReference>
<dbReference type="SUPFAM" id="SSF52777">
    <property type="entry name" value="CoA-dependent acyltransferases"/>
    <property type="match status" value="2"/>
</dbReference>
<evidence type="ECO:0000256" key="1">
    <source>
        <dbReference type="ARBA" id="ARBA00001957"/>
    </source>
</evidence>
<dbReference type="FunFam" id="3.40.50.12780:FF:000012">
    <property type="entry name" value="Non-ribosomal peptide synthetase"/>
    <property type="match status" value="1"/>
</dbReference>
<comment type="cofactor">
    <cofactor evidence="1">
        <name>pantetheine 4'-phosphate</name>
        <dbReference type="ChEBI" id="CHEBI:47942"/>
    </cofactor>
</comment>
<evidence type="ECO:0000259" key="5">
    <source>
        <dbReference type="PROSITE" id="PS50075"/>
    </source>
</evidence>
<sequence length="1387" mass="154964">MNELLDDDLLTLLLEDVAGDRHESSRRLDRAPLSFAQQRLWLEQLRDPTRSAYNLPRALRLTGELNADALEQALNCVIDRHDILRTAFIEIDGAATQVVERHACLILHRENLGTLDQPARALALSQRIEQHARQPFDLTQAPLMRATLLRLGSDEHVLLLNMHHIVSDAWSNTILMQDMTQAYAQALLGDPSALPPLPMQYTDYATHQRGEYLQSAACQRSGEYWSNYLGHDLPTLELPQDFPRATRQQPMAGRVHVTLAPAMTQALEAFCQRQGLTPFVVALGAWQLLLGRYSNQNDFTVGVPNANRNSQESQDLVGFFVSSQVYRARIDSARSVLAFLWDLRAQSLAALEHADYPLELILDQLQRPGVQGANPLFQVLFNWRTGTPPLPAPTRGQLALEFLDTGDSQAKFDLSLDVDYSQQQIVATFEYRRDLYRADTLERMAEHWQNLLRCLIETPERALGELQLLNADEQQQTLDHWNRQPTRLHRGQCLHQSIETHAAATGDAIALTFEGQHISYAELNRQANQLAHRLIAQGVGPDVLVGIAVERTPQMIIGLLAILKAGGAYVPLDPAYPADRLAYMIQDSGVTQILTQAHLRESLALPAGIACLLLDQVDAASVGPEHNPDVPMHPDNLAYVIYTSGSTGQPKGALLAHHNVSRLFQATDHWFSFGQQDVWCLFHSYAFDFSVWEIFGALLHGGRLVIVPHAVSRSPEDFYALLCQENVTVLNQTPSAFKAMLQVACAPRQPLVQRLRQVIFGGEAIDVQSLRPWFERFGDQTPQLINMYGITETTVHVTWRPLSMHDVHSEAASPIGEPIVDLSWYLLDAHLNPVPKGCIGELHVGRAGLARGYHRRADLTATRFIPDPFDPLPGGRLYRTGDLARYRTDGSIEYIGRLDHQVKIRGFRIELGEIQARLQTLPAVRDGVVLTHEGPGGLQLVAYVIATQPATAELREGLLAALKAQLPDYMVPSHLLFIDHLPLNANGKLDRKALPEPDARLWHPNYLAPRTQLEEALAQLWQQSLKVERVGINDSFFELGGHSILAIELIAQLKARLNITVRLQELLANPSVAELALFMSQKHREQSPCLVELNNAPATAPRLFCLHPSGGIVFCYQPLARKLQHRARTFGVMHRGFSEPHAGPEAWREMIADYSQEIVKAQAQGPYYLMGWSLGGAIALDIAATLESQGHTVSFLGLVDATIPEHLYPATLSRHRHLPGSEQVDPASQDLLEAIEYFDLLFPTLTERTAAYRQEHPDSTVQAFHEWATLQIESGRGDLLSMVQRVKDEVMNAQAFSVHDRLLEAFAGFTFKPVRIRPSCWWTQAEKTPGELAFCEALLKEYSLTGELQCSVHSPLRHRSMIFDDALLDSLVEGFLASAIEGEKRLG</sequence>
<evidence type="ECO:0000256" key="4">
    <source>
        <dbReference type="ARBA" id="ARBA00022553"/>
    </source>
</evidence>
<dbReference type="Gene3D" id="3.40.50.980">
    <property type="match status" value="2"/>
</dbReference>
<dbReference type="InterPro" id="IPR010071">
    <property type="entry name" value="AA_adenyl_dom"/>
</dbReference>
<dbReference type="SUPFAM" id="SSF56801">
    <property type="entry name" value="Acetyl-CoA synthetase-like"/>
    <property type="match status" value="1"/>
</dbReference>
<organism evidence="6 7">
    <name type="scientific">Pseudomonas brassicacearum</name>
    <dbReference type="NCBI Taxonomy" id="930166"/>
    <lineage>
        <taxon>Bacteria</taxon>
        <taxon>Pseudomonadati</taxon>
        <taxon>Pseudomonadota</taxon>
        <taxon>Gammaproteobacteria</taxon>
        <taxon>Pseudomonadales</taxon>
        <taxon>Pseudomonadaceae</taxon>
        <taxon>Pseudomonas</taxon>
    </lineage>
</organism>
<dbReference type="SUPFAM" id="SSF47336">
    <property type="entry name" value="ACP-like"/>
    <property type="match status" value="1"/>
</dbReference>
<name>A0AAJ3KXP5_9PSED</name>
<dbReference type="Gene3D" id="3.40.50.1820">
    <property type="entry name" value="alpha/beta hydrolase"/>
    <property type="match status" value="1"/>
</dbReference>
<dbReference type="GO" id="GO:0005829">
    <property type="term" value="C:cytosol"/>
    <property type="evidence" value="ECO:0007669"/>
    <property type="project" value="TreeGrafter"/>
</dbReference>
<dbReference type="InterPro" id="IPR029058">
    <property type="entry name" value="AB_hydrolase_fold"/>
</dbReference>
<protein>
    <submittedName>
        <fullName evidence="6">Amino acid adenylation domain-containing protein</fullName>
    </submittedName>
</protein>
<dbReference type="NCBIfam" id="TIGR01733">
    <property type="entry name" value="AA-adenyl-dom"/>
    <property type="match status" value="1"/>
</dbReference>
<dbReference type="InterPro" id="IPR036736">
    <property type="entry name" value="ACP-like_sf"/>
</dbReference>
<dbReference type="GO" id="GO:0031177">
    <property type="term" value="F:phosphopantetheine binding"/>
    <property type="evidence" value="ECO:0007669"/>
    <property type="project" value="InterPro"/>
</dbReference>
<dbReference type="InterPro" id="IPR045851">
    <property type="entry name" value="AMP-bd_C_sf"/>
</dbReference>
<dbReference type="EMBL" id="JABFMS010000065">
    <property type="protein sequence ID" value="NUT83944.1"/>
    <property type="molecule type" value="Genomic_DNA"/>
</dbReference>
<dbReference type="GO" id="GO:0043041">
    <property type="term" value="P:amino acid activation for nonribosomal peptide biosynthetic process"/>
    <property type="evidence" value="ECO:0007669"/>
    <property type="project" value="TreeGrafter"/>
</dbReference>
<comment type="caution">
    <text evidence="6">The sequence shown here is derived from an EMBL/GenBank/DDBJ whole genome shotgun (WGS) entry which is preliminary data.</text>
</comment>
<dbReference type="PANTHER" id="PTHR45527:SF14">
    <property type="entry name" value="PLIPASTATIN SYNTHASE SUBUNIT B"/>
    <property type="match status" value="1"/>
</dbReference>
<dbReference type="FunFam" id="3.30.559.10:FF:000012">
    <property type="entry name" value="Non-ribosomal peptide synthetase"/>
    <property type="match status" value="1"/>
</dbReference>
<dbReference type="SUPFAM" id="SSF53474">
    <property type="entry name" value="alpha/beta-Hydrolases"/>
    <property type="match status" value="1"/>
</dbReference>
<dbReference type="Gene3D" id="2.30.38.10">
    <property type="entry name" value="Luciferase, Domain 3"/>
    <property type="match status" value="1"/>
</dbReference>
<dbReference type="GO" id="GO:0003824">
    <property type="term" value="F:catalytic activity"/>
    <property type="evidence" value="ECO:0007669"/>
    <property type="project" value="InterPro"/>
</dbReference>
<feature type="domain" description="Carrier" evidence="5">
    <location>
        <begin position="1008"/>
        <end position="1083"/>
    </location>
</feature>
<accession>A0AAJ3KXP5</accession>
<dbReference type="SMART" id="SM00823">
    <property type="entry name" value="PKS_PP"/>
    <property type="match status" value="1"/>
</dbReference>
<dbReference type="InterPro" id="IPR023213">
    <property type="entry name" value="CAT-like_dom_sf"/>
</dbReference>
<dbReference type="InterPro" id="IPR025110">
    <property type="entry name" value="AMP-bd_C"/>
</dbReference>
<keyword evidence="4" id="KW-0597">Phosphoprotein</keyword>
<dbReference type="Gene3D" id="3.30.559.10">
    <property type="entry name" value="Chloramphenicol acetyltransferase-like domain"/>
    <property type="match status" value="1"/>
</dbReference>
<dbReference type="CDD" id="cd17643">
    <property type="entry name" value="A_NRPS_Cytc1-like"/>
    <property type="match status" value="1"/>
</dbReference>
<evidence type="ECO:0000256" key="2">
    <source>
        <dbReference type="ARBA" id="ARBA00006432"/>
    </source>
</evidence>